<protein>
    <submittedName>
        <fullName evidence="2">GNAT family N-acetyltransferase</fullName>
    </submittedName>
</protein>
<gene>
    <name evidence="2" type="ORF">FM037_10910</name>
</gene>
<sequence>MHFITKSFKELTIDELYELLQLRIEVFVVEQTCYYQDLDDKDRHPGAQHLLGYHDGRLAGYLRTLPRGVSYPEYQSIGRVVTSDAVRGQGTGHQLLEEGVALCLAQDAELAIKISAQEHLQGYYGRQGFVTVSDVYQEDGIDHVAMVRAPQQLISQ</sequence>
<dbReference type="Proteomes" id="UP000315947">
    <property type="component" value="Chromosome"/>
</dbReference>
<evidence type="ECO:0000259" key="1">
    <source>
        <dbReference type="PROSITE" id="PS51186"/>
    </source>
</evidence>
<dbReference type="PROSITE" id="PS51186">
    <property type="entry name" value="GNAT"/>
    <property type="match status" value="1"/>
</dbReference>
<evidence type="ECO:0000313" key="3">
    <source>
        <dbReference type="Proteomes" id="UP000315947"/>
    </source>
</evidence>
<dbReference type="CDD" id="cd04301">
    <property type="entry name" value="NAT_SF"/>
    <property type="match status" value="1"/>
</dbReference>
<accession>A0ABX5WX45</accession>
<dbReference type="InterPro" id="IPR016181">
    <property type="entry name" value="Acyl_CoA_acyltransferase"/>
</dbReference>
<dbReference type="Gene3D" id="3.40.630.30">
    <property type="match status" value="1"/>
</dbReference>
<keyword evidence="3" id="KW-1185">Reference proteome</keyword>
<organism evidence="2 3">
    <name type="scientific">Shewanella psychropiezotolerans</name>
    <dbReference type="NCBI Taxonomy" id="2593655"/>
    <lineage>
        <taxon>Bacteria</taxon>
        <taxon>Pseudomonadati</taxon>
        <taxon>Pseudomonadota</taxon>
        <taxon>Gammaproteobacteria</taxon>
        <taxon>Alteromonadales</taxon>
        <taxon>Shewanellaceae</taxon>
        <taxon>Shewanella</taxon>
    </lineage>
</organism>
<name>A0ABX5WX45_9GAMM</name>
<dbReference type="EMBL" id="CP041614">
    <property type="protein sequence ID" value="QDO83648.1"/>
    <property type="molecule type" value="Genomic_DNA"/>
</dbReference>
<reference evidence="2 3" key="1">
    <citation type="submission" date="2019-07" db="EMBL/GenBank/DDBJ databases">
        <title>Shewanella sp. YLB-06 whole genomic sequence.</title>
        <authorList>
            <person name="Yu L."/>
        </authorList>
    </citation>
    <scope>NUCLEOTIDE SEQUENCE [LARGE SCALE GENOMIC DNA]</scope>
    <source>
        <strain evidence="2 3">YLB-06</strain>
    </source>
</reference>
<dbReference type="InterPro" id="IPR000182">
    <property type="entry name" value="GNAT_dom"/>
</dbReference>
<feature type="domain" description="N-acetyltransferase" evidence="1">
    <location>
        <begin position="6"/>
        <end position="151"/>
    </location>
</feature>
<dbReference type="RefSeq" id="WP_144046020.1">
    <property type="nucleotide sequence ID" value="NZ_CP041614.1"/>
</dbReference>
<dbReference type="Pfam" id="PF13673">
    <property type="entry name" value="Acetyltransf_10"/>
    <property type="match status" value="1"/>
</dbReference>
<dbReference type="SUPFAM" id="SSF55729">
    <property type="entry name" value="Acyl-CoA N-acyltransferases (Nat)"/>
    <property type="match status" value="1"/>
</dbReference>
<proteinExistence type="predicted"/>
<evidence type="ECO:0000313" key="2">
    <source>
        <dbReference type="EMBL" id="QDO83648.1"/>
    </source>
</evidence>